<name>A0A1I7Y3B3_9BILA</name>
<keyword evidence="1" id="KW-1185">Reference proteome</keyword>
<organism evidence="1 2">
    <name type="scientific">Steinernema glaseri</name>
    <dbReference type="NCBI Taxonomy" id="37863"/>
    <lineage>
        <taxon>Eukaryota</taxon>
        <taxon>Metazoa</taxon>
        <taxon>Ecdysozoa</taxon>
        <taxon>Nematoda</taxon>
        <taxon>Chromadorea</taxon>
        <taxon>Rhabditida</taxon>
        <taxon>Tylenchina</taxon>
        <taxon>Panagrolaimomorpha</taxon>
        <taxon>Strongyloidoidea</taxon>
        <taxon>Steinernematidae</taxon>
        <taxon>Steinernema</taxon>
    </lineage>
</organism>
<dbReference type="WBParaSite" id="L893_g12313.t1">
    <property type="protein sequence ID" value="L893_g12313.t1"/>
    <property type="gene ID" value="L893_g12313"/>
</dbReference>
<sequence>MHLGLARAAQAAFGVVADDVGNRPADTDQPVGVVEQFQVATVPGHQAQRLVDHADALADVLDGPLQQGAVELQHLGGFIGDAYHVLQLHVAAFDGRLDHGAGRGGAEHAGQQALGVLDPFAVGVLVGVEALALAIGEADEALARTLFADKARGQ</sequence>
<dbReference type="AlphaFoldDB" id="A0A1I7Y3B3"/>
<protein>
    <submittedName>
        <fullName evidence="2">DhaL domain-containing protein</fullName>
    </submittedName>
</protein>
<evidence type="ECO:0000313" key="2">
    <source>
        <dbReference type="WBParaSite" id="L893_g12313.t1"/>
    </source>
</evidence>
<dbReference type="Proteomes" id="UP000095287">
    <property type="component" value="Unplaced"/>
</dbReference>
<evidence type="ECO:0000313" key="1">
    <source>
        <dbReference type="Proteomes" id="UP000095287"/>
    </source>
</evidence>
<reference evidence="2" key="1">
    <citation type="submission" date="2016-11" db="UniProtKB">
        <authorList>
            <consortium name="WormBaseParasite"/>
        </authorList>
    </citation>
    <scope>IDENTIFICATION</scope>
</reference>
<accession>A0A1I7Y3B3</accession>
<proteinExistence type="predicted"/>